<dbReference type="InterPro" id="IPR050523">
    <property type="entry name" value="AKR_Detox_Biosynth"/>
</dbReference>
<sequence>MEYRNLGRTGLKVSEVCLGAMHFGGPTDEQTSVRILDEFAEAGGTFIDTADVYNAGESEAVLGRWLKGRDRDAFVVATKVYGAMGDGPNDDGLSRKHILAAVEASLRRLGTDYIDLYYTHVWDTATPIEETLATLDTLVTSGKVRYLGASNVTGWQLQKAVDLAGSNGYSRYSALQPLYNLLDREAEWELLAICRNEGLGVMPWSPLRAGWLAGRFHRGMEAPPEDTRVAAAAERGLLEAWDYYNNERTWNVLDALQDIAAESGKSVPQVALRWLIQTDPVTAPIIGPRTLEHYDDNIGAAGWSLTDDQLTRLTTVSEKPAVYPYDLLRNFKR</sequence>
<dbReference type="PANTHER" id="PTHR43364:SF4">
    <property type="entry name" value="NAD(P)-LINKED OXIDOREDUCTASE SUPERFAMILY PROTEIN"/>
    <property type="match status" value="1"/>
</dbReference>
<dbReference type="SUPFAM" id="SSF51430">
    <property type="entry name" value="NAD(P)-linked oxidoreductase"/>
    <property type="match status" value="1"/>
</dbReference>
<name>A0A4V2LZM1_9ACTN</name>
<dbReference type="InterPro" id="IPR036812">
    <property type="entry name" value="NAD(P)_OxRdtase_dom_sf"/>
</dbReference>
<feature type="domain" description="NADP-dependent oxidoreductase" evidence="2">
    <location>
        <begin position="16"/>
        <end position="316"/>
    </location>
</feature>
<gene>
    <name evidence="3" type="ORF">E0H45_22765</name>
</gene>
<dbReference type="AlphaFoldDB" id="A0A4V2LZM1"/>
<accession>A0A4V2LZM1</accession>
<dbReference type="OrthoDB" id="3664926at2"/>
<dbReference type="Proteomes" id="UP000292346">
    <property type="component" value="Unassembled WGS sequence"/>
</dbReference>
<dbReference type="GO" id="GO:0016491">
    <property type="term" value="F:oxidoreductase activity"/>
    <property type="evidence" value="ECO:0007669"/>
    <property type="project" value="UniProtKB-KW"/>
</dbReference>
<comment type="caution">
    <text evidence="3">The sequence shown here is derived from an EMBL/GenBank/DDBJ whole genome shotgun (WGS) entry which is preliminary data.</text>
</comment>
<dbReference type="CDD" id="cd19081">
    <property type="entry name" value="AKR_AKR9C1"/>
    <property type="match status" value="1"/>
</dbReference>
<reference evidence="3 4" key="1">
    <citation type="submission" date="2019-02" db="EMBL/GenBank/DDBJ databases">
        <title>Kribbella capetownensis sp. nov. and Kribbella speibonae sp. nov., isolated from soil.</title>
        <authorList>
            <person name="Curtis S.M."/>
            <person name="Norton I."/>
            <person name="Everest G.J."/>
            <person name="Meyers P.R."/>
        </authorList>
    </citation>
    <scope>NUCLEOTIDE SEQUENCE [LARGE SCALE GENOMIC DNA]</scope>
    <source>
        <strain evidence="3 4">KCTC 29219</strain>
    </source>
</reference>
<keyword evidence="1" id="KW-0560">Oxidoreductase</keyword>
<dbReference type="RefSeq" id="WP_131340332.1">
    <property type="nucleotide sequence ID" value="NZ_SJJZ01000002.1"/>
</dbReference>
<dbReference type="Pfam" id="PF00248">
    <property type="entry name" value="Aldo_ket_red"/>
    <property type="match status" value="1"/>
</dbReference>
<dbReference type="Gene3D" id="3.20.20.100">
    <property type="entry name" value="NADP-dependent oxidoreductase domain"/>
    <property type="match status" value="1"/>
</dbReference>
<evidence type="ECO:0000313" key="3">
    <source>
        <dbReference type="EMBL" id="TCC08676.1"/>
    </source>
</evidence>
<proteinExistence type="predicted"/>
<dbReference type="EMBL" id="SJJZ01000002">
    <property type="protein sequence ID" value="TCC08676.1"/>
    <property type="molecule type" value="Genomic_DNA"/>
</dbReference>
<dbReference type="GO" id="GO:0005829">
    <property type="term" value="C:cytosol"/>
    <property type="evidence" value="ECO:0007669"/>
    <property type="project" value="UniProtKB-ARBA"/>
</dbReference>
<dbReference type="PANTHER" id="PTHR43364">
    <property type="entry name" value="NADH-SPECIFIC METHYLGLYOXAL REDUCTASE-RELATED"/>
    <property type="match status" value="1"/>
</dbReference>
<protein>
    <submittedName>
        <fullName evidence="3">Aldo/keto reductase</fullName>
    </submittedName>
</protein>
<keyword evidence="4" id="KW-1185">Reference proteome</keyword>
<organism evidence="3 4">
    <name type="scientific">Kribbella soli</name>
    <dbReference type="NCBI Taxonomy" id="1124743"/>
    <lineage>
        <taxon>Bacteria</taxon>
        <taxon>Bacillati</taxon>
        <taxon>Actinomycetota</taxon>
        <taxon>Actinomycetes</taxon>
        <taxon>Propionibacteriales</taxon>
        <taxon>Kribbellaceae</taxon>
        <taxon>Kribbella</taxon>
    </lineage>
</organism>
<dbReference type="FunFam" id="3.20.20.100:FF:000004">
    <property type="entry name" value="Oxidoreductase, aldo/keto reductase"/>
    <property type="match status" value="1"/>
</dbReference>
<evidence type="ECO:0000259" key="2">
    <source>
        <dbReference type="Pfam" id="PF00248"/>
    </source>
</evidence>
<evidence type="ECO:0000313" key="4">
    <source>
        <dbReference type="Proteomes" id="UP000292346"/>
    </source>
</evidence>
<evidence type="ECO:0000256" key="1">
    <source>
        <dbReference type="ARBA" id="ARBA00023002"/>
    </source>
</evidence>
<dbReference type="InterPro" id="IPR023210">
    <property type="entry name" value="NADP_OxRdtase_dom"/>
</dbReference>